<dbReference type="SUPFAM" id="SSF54106">
    <property type="entry name" value="LysM domain"/>
    <property type="match status" value="1"/>
</dbReference>
<dbReference type="InterPro" id="IPR036779">
    <property type="entry name" value="LysM_dom_sf"/>
</dbReference>
<evidence type="ECO:0000256" key="1">
    <source>
        <dbReference type="SAM" id="MobiDB-lite"/>
    </source>
</evidence>
<proteinExistence type="predicted"/>
<feature type="chain" id="PRO_5038974608" evidence="2">
    <location>
        <begin position="32"/>
        <end position="236"/>
    </location>
</feature>
<feature type="signal peptide" evidence="2">
    <location>
        <begin position="1"/>
        <end position="31"/>
    </location>
</feature>
<organism evidence="4 5">
    <name type="scientific">Candidatus Atopostipes pullistercoris</name>
    <dbReference type="NCBI Taxonomy" id="2838467"/>
    <lineage>
        <taxon>Bacteria</taxon>
        <taxon>Bacillati</taxon>
        <taxon>Bacillota</taxon>
        <taxon>Bacilli</taxon>
        <taxon>Lactobacillales</taxon>
        <taxon>Carnobacteriaceae</taxon>
        <taxon>Atopostipes</taxon>
    </lineage>
</organism>
<dbReference type="SMART" id="SM00257">
    <property type="entry name" value="LysM"/>
    <property type="match status" value="1"/>
</dbReference>
<comment type="caution">
    <text evidence="4">The sequence shown here is derived from an EMBL/GenBank/DDBJ whole genome shotgun (WGS) entry which is preliminary data.</text>
</comment>
<name>A0A9D2G2Y6_9LACT</name>
<dbReference type="InterPro" id="IPR018392">
    <property type="entry name" value="LysM"/>
</dbReference>
<reference evidence="4" key="2">
    <citation type="submission" date="2021-04" db="EMBL/GenBank/DDBJ databases">
        <authorList>
            <person name="Gilroy R."/>
        </authorList>
    </citation>
    <scope>NUCLEOTIDE SEQUENCE</scope>
    <source>
        <strain evidence="4">CHK169-4300</strain>
    </source>
</reference>
<protein>
    <submittedName>
        <fullName evidence="4">LysM domain-containing protein</fullName>
    </submittedName>
</protein>
<evidence type="ECO:0000256" key="2">
    <source>
        <dbReference type="SAM" id="SignalP"/>
    </source>
</evidence>
<feature type="domain" description="LysM" evidence="3">
    <location>
        <begin position="53"/>
        <end position="97"/>
    </location>
</feature>
<dbReference type="Gene3D" id="3.10.350.10">
    <property type="entry name" value="LysM domain"/>
    <property type="match status" value="1"/>
</dbReference>
<evidence type="ECO:0000313" key="5">
    <source>
        <dbReference type="Proteomes" id="UP000824106"/>
    </source>
</evidence>
<gene>
    <name evidence="4" type="ORF">H9808_05885</name>
</gene>
<dbReference type="CDD" id="cd00118">
    <property type="entry name" value="LysM"/>
    <property type="match status" value="1"/>
</dbReference>
<dbReference type="PROSITE" id="PS51782">
    <property type="entry name" value="LYSM"/>
    <property type="match status" value="1"/>
</dbReference>
<feature type="region of interest" description="Disordered" evidence="1">
    <location>
        <begin position="113"/>
        <end position="164"/>
    </location>
</feature>
<sequence length="236" mass="26034">MNVIKKGLLTFGVTAALTGAFAVANPSNVQAAEWEARTVEEVKEDIQSNGVESRYTIQWGDTLGTIADALDIPVNQIVNVNEIANRDLIIAGNTLHLSADLETVSIEDQATEEVQSYEIEEPVEETEEAAEEEVVEEQPAQEEAAEEEAAEPSSTTSADTTTGSEAEAKAWIAFKESTDNYNARNGQYIGKYQLSESYLNGDHSPENQERVADEYVANRYGSWKAAKEFWLQNGWY</sequence>
<feature type="compositionally biased region" description="Acidic residues" evidence="1">
    <location>
        <begin position="118"/>
        <end position="150"/>
    </location>
</feature>
<reference evidence="4" key="1">
    <citation type="journal article" date="2021" name="PeerJ">
        <title>Extensive microbial diversity within the chicken gut microbiome revealed by metagenomics and culture.</title>
        <authorList>
            <person name="Gilroy R."/>
            <person name="Ravi A."/>
            <person name="Getino M."/>
            <person name="Pursley I."/>
            <person name="Horton D.L."/>
            <person name="Alikhan N.F."/>
            <person name="Baker D."/>
            <person name="Gharbi K."/>
            <person name="Hall N."/>
            <person name="Watson M."/>
            <person name="Adriaenssens E.M."/>
            <person name="Foster-Nyarko E."/>
            <person name="Jarju S."/>
            <person name="Secka A."/>
            <person name="Antonio M."/>
            <person name="Oren A."/>
            <person name="Chaudhuri R.R."/>
            <person name="La Ragione R."/>
            <person name="Hildebrand F."/>
            <person name="Pallen M.J."/>
        </authorList>
    </citation>
    <scope>NUCLEOTIDE SEQUENCE</scope>
    <source>
        <strain evidence="4">CHK169-4300</strain>
    </source>
</reference>
<keyword evidence="2" id="KW-0732">Signal</keyword>
<feature type="compositionally biased region" description="Low complexity" evidence="1">
    <location>
        <begin position="151"/>
        <end position="164"/>
    </location>
</feature>
<evidence type="ECO:0000313" key="4">
    <source>
        <dbReference type="EMBL" id="HIZ71281.1"/>
    </source>
</evidence>
<evidence type="ECO:0000259" key="3">
    <source>
        <dbReference type="PROSITE" id="PS51782"/>
    </source>
</evidence>
<dbReference type="Proteomes" id="UP000824106">
    <property type="component" value="Unassembled WGS sequence"/>
</dbReference>
<accession>A0A9D2G2Y6</accession>
<dbReference type="Pfam" id="PF01476">
    <property type="entry name" value="LysM"/>
    <property type="match status" value="1"/>
</dbReference>
<dbReference type="AlphaFoldDB" id="A0A9D2G2Y6"/>
<dbReference type="EMBL" id="DXAZ01000089">
    <property type="protein sequence ID" value="HIZ71281.1"/>
    <property type="molecule type" value="Genomic_DNA"/>
</dbReference>